<name>A0A0N4XSQ0_NIPBR</name>
<feature type="region of interest" description="Disordered" evidence="1">
    <location>
        <begin position="1"/>
        <end position="42"/>
    </location>
</feature>
<evidence type="ECO:0000313" key="3">
    <source>
        <dbReference type="Proteomes" id="UP000271162"/>
    </source>
</evidence>
<dbReference type="Proteomes" id="UP000271162">
    <property type="component" value="Unassembled WGS sequence"/>
</dbReference>
<dbReference type="AlphaFoldDB" id="A0A0N4XSQ0"/>
<reference evidence="2 3" key="2">
    <citation type="submission" date="2018-11" db="EMBL/GenBank/DDBJ databases">
        <authorList>
            <consortium name="Pathogen Informatics"/>
        </authorList>
    </citation>
    <scope>NUCLEOTIDE SEQUENCE [LARGE SCALE GENOMIC DNA]</scope>
</reference>
<gene>
    <name evidence="2" type="ORF">NBR_LOCUS5553</name>
</gene>
<evidence type="ECO:0000313" key="2">
    <source>
        <dbReference type="EMBL" id="VDL69142.1"/>
    </source>
</evidence>
<evidence type="ECO:0000313" key="4">
    <source>
        <dbReference type="WBParaSite" id="NBR_0000555201-mRNA-1"/>
    </source>
</evidence>
<organism evidence="4">
    <name type="scientific">Nippostrongylus brasiliensis</name>
    <name type="common">Rat hookworm</name>
    <dbReference type="NCBI Taxonomy" id="27835"/>
    <lineage>
        <taxon>Eukaryota</taxon>
        <taxon>Metazoa</taxon>
        <taxon>Ecdysozoa</taxon>
        <taxon>Nematoda</taxon>
        <taxon>Chromadorea</taxon>
        <taxon>Rhabditida</taxon>
        <taxon>Rhabditina</taxon>
        <taxon>Rhabditomorpha</taxon>
        <taxon>Strongyloidea</taxon>
        <taxon>Heligmosomidae</taxon>
        <taxon>Nippostrongylus</taxon>
    </lineage>
</organism>
<evidence type="ECO:0000256" key="1">
    <source>
        <dbReference type="SAM" id="MobiDB-lite"/>
    </source>
</evidence>
<keyword evidence="3" id="KW-1185">Reference proteome</keyword>
<accession>A0A0N4XSQ0</accession>
<reference evidence="4" key="1">
    <citation type="submission" date="2017-02" db="UniProtKB">
        <authorList>
            <consortium name="WormBaseParasite"/>
        </authorList>
    </citation>
    <scope>IDENTIFICATION</scope>
</reference>
<sequence length="56" mass="6337">MHTNGPSPSIGSQSSFTPIPQLTGSPLESTETAPDMKKRFLNRRPIKKYWHRSILN</sequence>
<protein>
    <submittedName>
        <fullName evidence="4">Ovule protein</fullName>
    </submittedName>
</protein>
<dbReference type="EMBL" id="UYSL01013942">
    <property type="protein sequence ID" value="VDL69142.1"/>
    <property type="molecule type" value="Genomic_DNA"/>
</dbReference>
<proteinExistence type="predicted"/>
<dbReference type="WBParaSite" id="NBR_0000555201-mRNA-1">
    <property type="protein sequence ID" value="NBR_0000555201-mRNA-1"/>
    <property type="gene ID" value="NBR_0000555201"/>
</dbReference>
<feature type="compositionally biased region" description="Polar residues" evidence="1">
    <location>
        <begin position="1"/>
        <end position="32"/>
    </location>
</feature>